<dbReference type="InterPro" id="IPR051525">
    <property type="entry name" value="DVL_RTFL_regulatory"/>
</dbReference>
<comment type="subcellular location">
    <subcellularLocation>
        <location evidence="1">Cell membrane</location>
        <topology evidence="1">Single-pass membrane protein</topology>
    </subcellularLocation>
</comment>
<evidence type="ECO:0000313" key="9">
    <source>
        <dbReference type="Proteomes" id="UP001229421"/>
    </source>
</evidence>
<dbReference type="Proteomes" id="UP001229421">
    <property type="component" value="Unassembled WGS sequence"/>
</dbReference>
<protein>
    <submittedName>
        <fullName evidence="8">Uncharacterized protein</fullName>
    </submittedName>
</protein>
<evidence type="ECO:0000256" key="5">
    <source>
        <dbReference type="ARBA" id="ARBA00022989"/>
    </source>
</evidence>
<accession>A0AAD8K7E8</accession>
<dbReference type="AlphaFoldDB" id="A0AAD8K7E8"/>
<keyword evidence="6" id="KW-0472">Membrane</keyword>
<keyword evidence="3" id="KW-1003">Cell membrane</keyword>
<comment type="similarity">
    <text evidence="7">Belongs to the DVL/RTFL small polypeptides family.</text>
</comment>
<evidence type="ECO:0000256" key="6">
    <source>
        <dbReference type="ARBA" id="ARBA00023136"/>
    </source>
</evidence>
<evidence type="ECO:0000313" key="8">
    <source>
        <dbReference type="EMBL" id="KAK1417298.1"/>
    </source>
</evidence>
<proteinExistence type="inferred from homology"/>
<keyword evidence="2" id="KW-0217">Developmental protein</keyword>
<reference evidence="8" key="1">
    <citation type="journal article" date="2023" name="bioRxiv">
        <title>Improved chromosome-level genome assembly for marigold (Tagetes erecta).</title>
        <authorList>
            <person name="Jiang F."/>
            <person name="Yuan L."/>
            <person name="Wang S."/>
            <person name="Wang H."/>
            <person name="Xu D."/>
            <person name="Wang A."/>
            <person name="Fan W."/>
        </authorList>
    </citation>
    <scope>NUCLEOTIDE SEQUENCE</scope>
    <source>
        <strain evidence="8">WSJ</strain>
        <tissue evidence="8">Leaf</tissue>
    </source>
</reference>
<evidence type="ECO:0000256" key="3">
    <source>
        <dbReference type="ARBA" id="ARBA00022475"/>
    </source>
</evidence>
<evidence type="ECO:0000256" key="1">
    <source>
        <dbReference type="ARBA" id="ARBA00004162"/>
    </source>
</evidence>
<keyword evidence="5" id="KW-1133">Transmembrane helix</keyword>
<comment type="caution">
    <text evidence="8">The sequence shown here is derived from an EMBL/GenBank/DDBJ whole genome shotgun (WGS) entry which is preliminary data.</text>
</comment>
<keyword evidence="4" id="KW-0812">Transmembrane</keyword>
<gene>
    <name evidence="8" type="ORF">QVD17_26424</name>
</gene>
<evidence type="ECO:0000256" key="7">
    <source>
        <dbReference type="ARBA" id="ARBA00024340"/>
    </source>
</evidence>
<keyword evidence="9" id="KW-1185">Reference proteome</keyword>
<name>A0AAD8K7E8_TARER</name>
<dbReference type="Pfam" id="PF08137">
    <property type="entry name" value="DVL"/>
    <property type="match status" value="1"/>
</dbReference>
<sequence length="74" mass="9057">MVKLVAYLLLHRHRKNKSKMNTYSYLIRSSSAYQQRKSSLHRRCLTLAKQKKTRFYILRRCVTMLVCWNDNKYD</sequence>
<dbReference type="InterPro" id="IPR012552">
    <property type="entry name" value="DVL"/>
</dbReference>
<dbReference type="PANTHER" id="PTHR33102">
    <property type="entry name" value="DVL19-RELATED-RELATED"/>
    <property type="match status" value="1"/>
</dbReference>
<evidence type="ECO:0000256" key="4">
    <source>
        <dbReference type="ARBA" id="ARBA00022692"/>
    </source>
</evidence>
<organism evidence="8 9">
    <name type="scientific">Tagetes erecta</name>
    <name type="common">African marigold</name>
    <dbReference type="NCBI Taxonomy" id="13708"/>
    <lineage>
        <taxon>Eukaryota</taxon>
        <taxon>Viridiplantae</taxon>
        <taxon>Streptophyta</taxon>
        <taxon>Embryophyta</taxon>
        <taxon>Tracheophyta</taxon>
        <taxon>Spermatophyta</taxon>
        <taxon>Magnoliopsida</taxon>
        <taxon>eudicotyledons</taxon>
        <taxon>Gunneridae</taxon>
        <taxon>Pentapetalae</taxon>
        <taxon>asterids</taxon>
        <taxon>campanulids</taxon>
        <taxon>Asterales</taxon>
        <taxon>Asteraceae</taxon>
        <taxon>Asteroideae</taxon>
        <taxon>Heliantheae alliance</taxon>
        <taxon>Tageteae</taxon>
        <taxon>Tagetes</taxon>
    </lineage>
</organism>
<dbReference type="EMBL" id="JAUHHV010000007">
    <property type="protein sequence ID" value="KAK1417298.1"/>
    <property type="molecule type" value="Genomic_DNA"/>
</dbReference>
<dbReference type="GO" id="GO:0048367">
    <property type="term" value="P:shoot system development"/>
    <property type="evidence" value="ECO:0007669"/>
    <property type="project" value="UniProtKB-ARBA"/>
</dbReference>
<evidence type="ECO:0000256" key="2">
    <source>
        <dbReference type="ARBA" id="ARBA00022473"/>
    </source>
</evidence>
<dbReference type="GO" id="GO:0008285">
    <property type="term" value="P:negative regulation of cell population proliferation"/>
    <property type="evidence" value="ECO:0007669"/>
    <property type="project" value="InterPro"/>
</dbReference>
<dbReference type="GO" id="GO:0005886">
    <property type="term" value="C:plasma membrane"/>
    <property type="evidence" value="ECO:0007669"/>
    <property type="project" value="UniProtKB-SubCell"/>
</dbReference>